<name>A0ABR4N4Y4_9FUNG</name>
<organism evidence="11 12">
    <name type="scientific">Polyrhizophydium stewartii</name>
    <dbReference type="NCBI Taxonomy" id="2732419"/>
    <lineage>
        <taxon>Eukaryota</taxon>
        <taxon>Fungi</taxon>
        <taxon>Fungi incertae sedis</taxon>
        <taxon>Chytridiomycota</taxon>
        <taxon>Chytridiomycota incertae sedis</taxon>
        <taxon>Chytridiomycetes</taxon>
        <taxon>Rhizophydiales</taxon>
        <taxon>Rhizophydiales incertae sedis</taxon>
        <taxon>Polyrhizophydium</taxon>
    </lineage>
</organism>
<keyword evidence="6" id="KW-0496">Mitochondrion</keyword>
<dbReference type="Proteomes" id="UP001527925">
    <property type="component" value="Unassembled WGS sequence"/>
</dbReference>
<evidence type="ECO:0000256" key="4">
    <source>
        <dbReference type="ARBA" id="ARBA00022989"/>
    </source>
</evidence>
<evidence type="ECO:0000313" key="11">
    <source>
        <dbReference type="EMBL" id="KAL2914621.1"/>
    </source>
</evidence>
<evidence type="ECO:0000256" key="9">
    <source>
        <dbReference type="SAM" id="MobiDB-lite"/>
    </source>
</evidence>
<dbReference type="Gene3D" id="1.20.5.340">
    <property type="match status" value="1"/>
</dbReference>
<evidence type="ECO:0000313" key="12">
    <source>
        <dbReference type="Proteomes" id="UP001527925"/>
    </source>
</evidence>
<keyword evidence="4 10" id="KW-1133">Transmembrane helix</keyword>
<evidence type="ECO:0000256" key="2">
    <source>
        <dbReference type="ARBA" id="ARBA00004370"/>
    </source>
</evidence>
<feature type="compositionally biased region" description="Basic and acidic residues" evidence="9">
    <location>
        <begin position="21"/>
        <end position="49"/>
    </location>
</feature>
<gene>
    <name evidence="11" type="ORF">HK105_205759</name>
</gene>
<protein>
    <submittedName>
        <fullName evidence="11">Uncharacterized protein</fullName>
    </submittedName>
</protein>
<evidence type="ECO:0000256" key="6">
    <source>
        <dbReference type="ARBA" id="ARBA00023128"/>
    </source>
</evidence>
<proteinExistence type="predicted"/>
<keyword evidence="7 10" id="KW-0472">Membrane</keyword>
<evidence type="ECO:0000256" key="7">
    <source>
        <dbReference type="ARBA" id="ARBA00023136"/>
    </source>
</evidence>
<feature type="coiled-coil region" evidence="8">
    <location>
        <begin position="151"/>
        <end position="178"/>
    </location>
</feature>
<evidence type="ECO:0000256" key="8">
    <source>
        <dbReference type="SAM" id="Coils"/>
    </source>
</evidence>
<dbReference type="PANTHER" id="PTHR14360">
    <property type="entry name" value="PROTEIN FMP32, MITOCHONDRIAL"/>
    <property type="match status" value="1"/>
</dbReference>
<feature type="transmembrane region" description="Helical" evidence="10">
    <location>
        <begin position="263"/>
        <end position="284"/>
    </location>
</feature>
<keyword evidence="3 10" id="KW-0812">Transmembrane</keyword>
<evidence type="ECO:0000256" key="5">
    <source>
        <dbReference type="ARBA" id="ARBA00023054"/>
    </source>
</evidence>
<keyword evidence="5 8" id="KW-0175">Coiled coil</keyword>
<evidence type="ECO:0000256" key="1">
    <source>
        <dbReference type="ARBA" id="ARBA00004173"/>
    </source>
</evidence>
<comment type="subcellular location">
    <subcellularLocation>
        <location evidence="2">Membrane</location>
    </subcellularLocation>
    <subcellularLocation>
        <location evidence="1">Mitochondrion</location>
    </subcellularLocation>
</comment>
<comment type="caution">
    <text evidence="11">The sequence shown here is derived from an EMBL/GenBank/DDBJ whole genome shotgun (WGS) entry which is preliminary data.</text>
</comment>
<reference evidence="11 12" key="1">
    <citation type="submission" date="2023-09" db="EMBL/GenBank/DDBJ databases">
        <title>Pangenome analysis of Batrachochytrium dendrobatidis and related Chytrids.</title>
        <authorList>
            <person name="Yacoub M.N."/>
            <person name="Stajich J.E."/>
            <person name="James T.Y."/>
        </authorList>
    </citation>
    <scope>NUCLEOTIDE SEQUENCE [LARGE SCALE GENOMIC DNA]</scope>
    <source>
        <strain evidence="11 12">JEL0888</strain>
    </source>
</reference>
<evidence type="ECO:0000256" key="10">
    <source>
        <dbReference type="SAM" id="Phobius"/>
    </source>
</evidence>
<sequence>MQCSETWSDAHSRWMQFPTEQGRKSAESEVDIGRDFRPSMFKTDLEPASRPKVVPPAPAQTFEPQQTDPTFKWRRPRLESPGWPSKHSEREPEHSPALLDSLSQRNFDAGRYASMLESEGFTPAQSQALLSLVEEAVNESLQASTRSLVGKDEQREAMRENEEDCERLRTEIKMLEKKDFVTLKGELERLVGEVKRIKDTMREDINRVHGGVRLDVNLEKARIRDETVDLDKLVQMADEKIDHEIADLNARMHATRVSTRTSMLRFISIILGAFLSFKISSALWPPGKKKKDNVMAE</sequence>
<dbReference type="InterPro" id="IPR024461">
    <property type="entry name" value="CCDC90-like"/>
</dbReference>
<dbReference type="EMBL" id="JADGIZ020000031">
    <property type="protein sequence ID" value="KAL2914621.1"/>
    <property type="molecule type" value="Genomic_DNA"/>
</dbReference>
<dbReference type="Pfam" id="PF07798">
    <property type="entry name" value="CCDC90-like"/>
    <property type="match status" value="1"/>
</dbReference>
<dbReference type="PANTHER" id="PTHR14360:SF1">
    <property type="entry name" value="PROTEIN FMP32, MITOCHONDRIAL"/>
    <property type="match status" value="1"/>
</dbReference>
<keyword evidence="12" id="KW-1185">Reference proteome</keyword>
<feature type="region of interest" description="Disordered" evidence="9">
    <location>
        <begin position="1"/>
        <end position="98"/>
    </location>
</feature>
<evidence type="ECO:0000256" key="3">
    <source>
        <dbReference type="ARBA" id="ARBA00022692"/>
    </source>
</evidence>
<accession>A0ABR4N4Y4</accession>